<dbReference type="SUPFAM" id="SSF47413">
    <property type="entry name" value="lambda repressor-like DNA-binding domains"/>
    <property type="match status" value="1"/>
</dbReference>
<dbReference type="SMART" id="SM00530">
    <property type="entry name" value="HTH_XRE"/>
    <property type="match status" value="1"/>
</dbReference>
<dbReference type="Pfam" id="PF13560">
    <property type="entry name" value="HTH_31"/>
    <property type="match status" value="1"/>
</dbReference>
<keyword evidence="3" id="KW-1185">Reference proteome</keyword>
<comment type="caution">
    <text evidence="2">The sequence shown here is derived from an EMBL/GenBank/DDBJ whole genome shotgun (WGS) entry which is preliminary data.</text>
</comment>
<protein>
    <submittedName>
        <fullName evidence="2">XRE family transcriptional regulator</fullName>
    </submittedName>
</protein>
<dbReference type="InterPro" id="IPR010982">
    <property type="entry name" value="Lambda_DNA-bd_dom_sf"/>
</dbReference>
<organism evidence="2 3">
    <name type="scientific">Trebonia kvetii</name>
    <dbReference type="NCBI Taxonomy" id="2480626"/>
    <lineage>
        <taxon>Bacteria</taxon>
        <taxon>Bacillati</taxon>
        <taxon>Actinomycetota</taxon>
        <taxon>Actinomycetes</taxon>
        <taxon>Streptosporangiales</taxon>
        <taxon>Treboniaceae</taxon>
        <taxon>Trebonia</taxon>
    </lineage>
</organism>
<feature type="domain" description="HTH cro/C1-type" evidence="1">
    <location>
        <begin position="19"/>
        <end position="73"/>
    </location>
</feature>
<evidence type="ECO:0000313" key="2">
    <source>
        <dbReference type="EMBL" id="TVZ03684.1"/>
    </source>
</evidence>
<evidence type="ECO:0000259" key="1">
    <source>
        <dbReference type="PROSITE" id="PS50943"/>
    </source>
</evidence>
<dbReference type="GO" id="GO:0003677">
    <property type="term" value="F:DNA binding"/>
    <property type="evidence" value="ECO:0007669"/>
    <property type="project" value="InterPro"/>
</dbReference>
<dbReference type="Pfam" id="PF19054">
    <property type="entry name" value="DUF5753"/>
    <property type="match status" value="1"/>
</dbReference>
<reference evidence="2 3" key="1">
    <citation type="submission" date="2018-11" db="EMBL/GenBank/DDBJ databases">
        <title>Trebonia kvetii gen.nov., sp.nov., a novel acidophilic actinobacterium, and proposal of the new actinobacterial family Treboniaceae fam. nov.</title>
        <authorList>
            <person name="Rapoport D."/>
            <person name="Sagova-Mareckova M."/>
            <person name="Sedlacek I."/>
            <person name="Provaznik J."/>
            <person name="Kralova S."/>
            <person name="Pavlinic D."/>
            <person name="Benes V."/>
            <person name="Kopecky J."/>
        </authorList>
    </citation>
    <scope>NUCLEOTIDE SEQUENCE [LARGE SCALE GENOMIC DNA]</scope>
    <source>
        <strain evidence="2 3">15Tr583</strain>
    </source>
</reference>
<sequence>MPDSSDGPTVLRILLGSQLRRLREARGITARQAAAKIRASESKISRIELGRNAIREIDVLDLLTLYGVEAQDREQLLTLAEQSNKPGWWHRYNDILPDWFQAYVGMEEAARSIRVYESQFIPGLLQTEEYATAVISLGDHPIELAERLVVLRKERQRRFREGRLKLWIVLDEAVLRRPVAGIRVQLEQLRYLRECSANPTLTLQIIPYGAGGHAAPTGFAILRFAERDLPDVVYVENLTSALYLDKQNEVDRYLLAMERLSIVAYEPRETPRLIDEIIAGLEQAEAEQAELERADEELPLYAGRKAGTPLRLAGPRPPSRC</sequence>
<dbReference type="EMBL" id="RPFW01000004">
    <property type="protein sequence ID" value="TVZ03684.1"/>
    <property type="molecule type" value="Genomic_DNA"/>
</dbReference>
<dbReference type="AlphaFoldDB" id="A0A6P2BX95"/>
<accession>A0A6P2BX95</accession>
<dbReference type="Gene3D" id="1.10.260.40">
    <property type="entry name" value="lambda repressor-like DNA-binding domains"/>
    <property type="match status" value="1"/>
</dbReference>
<dbReference type="OrthoDB" id="4966777at2"/>
<gene>
    <name evidence="2" type="ORF">EAS64_22830</name>
</gene>
<proteinExistence type="predicted"/>
<dbReference type="Proteomes" id="UP000460272">
    <property type="component" value="Unassembled WGS sequence"/>
</dbReference>
<name>A0A6P2BX95_9ACTN</name>
<dbReference type="InterPro" id="IPR043917">
    <property type="entry name" value="DUF5753"/>
</dbReference>
<dbReference type="PROSITE" id="PS50943">
    <property type="entry name" value="HTH_CROC1"/>
    <property type="match status" value="1"/>
</dbReference>
<evidence type="ECO:0000313" key="3">
    <source>
        <dbReference type="Proteomes" id="UP000460272"/>
    </source>
</evidence>
<dbReference type="CDD" id="cd00093">
    <property type="entry name" value="HTH_XRE"/>
    <property type="match status" value="1"/>
</dbReference>
<dbReference type="InterPro" id="IPR001387">
    <property type="entry name" value="Cro/C1-type_HTH"/>
</dbReference>